<name>A0ABV7BP30_9PROT</name>
<keyword evidence="1" id="KW-0812">Transmembrane</keyword>
<sequence length="121" mass="12738">MAGSVALEWSLVAPALIVLLVGGIDLGRYMFTAQSVRELSGIVSRAAMIDPALAGCTAPKALAARTPMLSDPAKLTVCVTRSAGNGTTNSASIEVRYDFAFLVTVLAGRVSQIRETQQLIW</sequence>
<comment type="caution">
    <text evidence="3">The sequence shown here is derived from an EMBL/GenBank/DDBJ whole genome shotgun (WGS) entry which is preliminary data.</text>
</comment>
<keyword evidence="1" id="KW-1133">Transmembrane helix</keyword>
<dbReference type="InterPro" id="IPR012495">
    <property type="entry name" value="TadE-like_dom"/>
</dbReference>
<evidence type="ECO:0000259" key="2">
    <source>
        <dbReference type="Pfam" id="PF07811"/>
    </source>
</evidence>
<feature type="transmembrane region" description="Helical" evidence="1">
    <location>
        <begin position="6"/>
        <end position="27"/>
    </location>
</feature>
<organism evidence="3 4">
    <name type="scientific">Falsiroseomonas tokyonensis</name>
    <dbReference type="NCBI Taxonomy" id="430521"/>
    <lineage>
        <taxon>Bacteria</taxon>
        <taxon>Pseudomonadati</taxon>
        <taxon>Pseudomonadota</taxon>
        <taxon>Alphaproteobacteria</taxon>
        <taxon>Acetobacterales</taxon>
        <taxon>Roseomonadaceae</taxon>
        <taxon>Falsiroseomonas</taxon>
    </lineage>
</organism>
<dbReference type="EMBL" id="JBHRSB010000001">
    <property type="protein sequence ID" value="MFC2999407.1"/>
    <property type="molecule type" value="Genomic_DNA"/>
</dbReference>
<protein>
    <submittedName>
        <fullName evidence="3">TadE/TadG family type IV pilus assembly protein</fullName>
    </submittedName>
</protein>
<evidence type="ECO:0000313" key="4">
    <source>
        <dbReference type="Proteomes" id="UP001595420"/>
    </source>
</evidence>
<keyword evidence="4" id="KW-1185">Reference proteome</keyword>
<gene>
    <name evidence="3" type="ORF">ACFOD3_05850</name>
</gene>
<keyword evidence="1" id="KW-0472">Membrane</keyword>
<dbReference type="Pfam" id="PF07811">
    <property type="entry name" value="TadE"/>
    <property type="match status" value="1"/>
</dbReference>
<dbReference type="Proteomes" id="UP001595420">
    <property type="component" value="Unassembled WGS sequence"/>
</dbReference>
<evidence type="ECO:0000313" key="3">
    <source>
        <dbReference type="EMBL" id="MFC2999407.1"/>
    </source>
</evidence>
<evidence type="ECO:0000256" key="1">
    <source>
        <dbReference type="SAM" id="Phobius"/>
    </source>
</evidence>
<feature type="domain" description="TadE-like" evidence="2">
    <location>
        <begin position="3"/>
        <end position="38"/>
    </location>
</feature>
<proteinExistence type="predicted"/>
<reference evidence="4" key="1">
    <citation type="journal article" date="2019" name="Int. J. Syst. Evol. Microbiol.">
        <title>The Global Catalogue of Microorganisms (GCM) 10K type strain sequencing project: providing services to taxonomists for standard genome sequencing and annotation.</title>
        <authorList>
            <consortium name="The Broad Institute Genomics Platform"/>
            <consortium name="The Broad Institute Genome Sequencing Center for Infectious Disease"/>
            <person name="Wu L."/>
            <person name="Ma J."/>
        </authorList>
    </citation>
    <scope>NUCLEOTIDE SEQUENCE [LARGE SCALE GENOMIC DNA]</scope>
    <source>
        <strain evidence="4">CGMCC 1.16855</strain>
    </source>
</reference>
<accession>A0ABV7BP30</accession>